<reference evidence="9 10" key="1">
    <citation type="submission" date="2020-04" db="EMBL/GenBank/DDBJ databases">
        <title>Genome sequencing of Rosenbergiella species.</title>
        <authorList>
            <person name="Alvarez-Perez S."/>
            <person name="Lievens B."/>
        </authorList>
    </citation>
    <scope>NUCLEOTIDE SEQUENCE [LARGE SCALE GENOMIC DNA]</scope>
    <source>
        <strain evidence="9 10">S61</strain>
    </source>
</reference>
<evidence type="ECO:0000256" key="4">
    <source>
        <dbReference type="ARBA" id="ARBA00022475"/>
    </source>
</evidence>
<keyword evidence="5 8" id="KW-0812">Transmembrane</keyword>
<evidence type="ECO:0000256" key="6">
    <source>
        <dbReference type="ARBA" id="ARBA00022989"/>
    </source>
</evidence>
<dbReference type="Pfam" id="PF03595">
    <property type="entry name" value="SLAC1"/>
    <property type="match status" value="1"/>
</dbReference>
<keyword evidence="10" id="KW-1185">Reference proteome</keyword>
<accession>A0ABS5SXP3</accession>
<keyword evidence="7 8" id="KW-0472">Membrane</keyword>
<comment type="caution">
    <text evidence="9">The sequence shown here is derived from an EMBL/GenBank/DDBJ whole genome shotgun (WGS) entry which is preliminary data.</text>
</comment>
<evidence type="ECO:0000256" key="7">
    <source>
        <dbReference type="ARBA" id="ARBA00023136"/>
    </source>
</evidence>
<sequence length="391" mass="42768">MSLTIKKMNKPFHSLASLTEVVRFFTPNWFAVTMGTGVLALVLAQVATPGGTLFALARTLWAINIGLFTLFTSLYSGRWILYPQEASKIFQHPQMSMFLGTLPMGLATIINGFISFGVPLFGSVAVDIAHQLWKIDAFLAIGCGIGLPFFMFTRQSHQLSSMTGLWLLPIVAAEVAAASGWIVAPHLIDSTQQQAMVIISMILWAFSVPVALSMLAILLLRMALHKLPPVALSATTWLALGPIGTGSLGMFLLSQQSMLLASNPIFGSFSHVVSGFGWAMGILLWGFGAWWLLLALSITCHYSRQGIPFNLGWWGYTFPLGVFTLATFKLAQLTTLSFFSTLAIVLLILLSGIWTLVMAQTVRGAWSGKLFFAPCLQQSKVLNEDREERLL</sequence>
<evidence type="ECO:0000256" key="1">
    <source>
        <dbReference type="ARBA" id="ARBA00004651"/>
    </source>
</evidence>
<evidence type="ECO:0000256" key="8">
    <source>
        <dbReference type="SAM" id="Phobius"/>
    </source>
</evidence>
<feature type="transmembrane region" description="Helical" evidence="8">
    <location>
        <begin position="337"/>
        <end position="359"/>
    </location>
</feature>
<keyword evidence="4" id="KW-1003">Cell membrane</keyword>
<feature type="transmembrane region" description="Helical" evidence="8">
    <location>
        <begin position="275"/>
        <end position="299"/>
    </location>
</feature>
<dbReference type="PANTHER" id="PTHR31686">
    <property type="match status" value="1"/>
</dbReference>
<evidence type="ECO:0000256" key="3">
    <source>
        <dbReference type="ARBA" id="ARBA00022448"/>
    </source>
</evidence>
<evidence type="ECO:0000313" key="10">
    <source>
        <dbReference type="Proteomes" id="UP000790096"/>
    </source>
</evidence>
<comment type="subcellular location">
    <subcellularLocation>
        <location evidence="1">Cell membrane</location>
        <topology evidence="1">Multi-pass membrane protein</topology>
    </subcellularLocation>
</comment>
<feature type="transmembrane region" description="Helical" evidence="8">
    <location>
        <begin position="21"/>
        <end position="47"/>
    </location>
</feature>
<organism evidence="9 10">
    <name type="scientific">Rosenbergiella gaditana</name>
    <dbReference type="NCBI Taxonomy" id="2726987"/>
    <lineage>
        <taxon>Bacteria</taxon>
        <taxon>Pseudomonadati</taxon>
        <taxon>Pseudomonadota</taxon>
        <taxon>Gammaproteobacteria</taxon>
        <taxon>Enterobacterales</taxon>
        <taxon>Erwiniaceae</taxon>
        <taxon>Rosenbergiella</taxon>
    </lineage>
</organism>
<dbReference type="InterPro" id="IPR051629">
    <property type="entry name" value="Sulfite_efflux_TDT"/>
</dbReference>
<dbReference type="CDD" id="cd09318">
    <property type="entry name" value="TDT_SSU1"/>
    <property type="match status" value="1"/>
</dbReference>
<feature type="transmembrane region" description="Helical" evidence="8">
    <location>
        <begin position="196"/>
        <end position="220"/>
    </location>
</feature>
<comment type="similarity">
    <text evidence="2">Belongs to the tellurite-resistance/dicarboxylate transporter (TDT) family.</text>
</comment>
<feature type="transmembrane region" description="Helical" evidence="8">
    <location>
        <begin position="311"/>
        <end position="331"/>
    </location>
</feature>
<dbReference type="InterPro" id="IPR038665">
    <property type="entry name" value="Voltage-dep_anion_channel_sf"/>
</dbReference>
<protein>
    <submittedName>
        <fullName evidence="9">TDT family transporter</fullName>
    </submittedName>
</protein>
<dbReference type="InterPro" id="IPR004695">
    <property type="entry name" value="SLAC1/Mae1/Ssu1/TehA"/>
</dbReference>
<dbReference type="PANTHER" id="PTHR31686:SF1">
    <property type="entry name" value="SULFITE EFFLUX PUMP SSU1"/>
    <property type="match status" value="1"/>
</dbReference>
<keyword evidence="3" id="KW-0813">Transport</keyword>
<proteinExistence type="inferred from homology"/>
<keyword evidence="6 8" id="KW-1133">Transmembrane helix</keyword>
<feature type="transmembrane region" description="Helical" evidence="8">
    <location>
        <begin position="59"/>
        <end position="81"/>
    </location>
</feature>
<evidence type="ECO:0000256" key="2">
    <source>
        <dbReference type="ARBA" id="ARBA00008566"/>
    </source>
</evidence>
<evidence type="ECO:0000313" key="9">
    <source>
        <dbReference type="EMBL" id="MBT0724854.1"/>
    </source>
</evidence>
<dbReference type="EMBL" id="JABBFR010000013">
    <property type="protein sequence ID" value="MBT0724854.1"/>
    <property type="molecule type" value="Genomic_DNA"/>
</dbReference>
<gene>
    <name evidence="9" type="ORF">HH682_10530</name>
</gene>
<evidence type="ECO:0000256" key="5">
    <source>
        <dbReference type="ARBA" id="ARBA00022692"/>
    </source>
</evidence>
<feature type="transmembrane region" description="Helical" evidence="8">
    <location>
        <begin position="164"/>
        <end position="184"/>
    </location>
</feature>
<name>A0ABS5SXP3_9GAMM</name>
<feature type="transmembrane region" description="Helical" evidence="8">
    <location>
        <begin position="132"/>
        <end position="152"/>
    </location>
</feature>
<dbReference type="RefSeq" id="WP_214237512.1">
    <property type="nucleotide sequence ID" value="NZ_JABBFR010000013.1"/>
</dbReference>
<dbReference type="Gene3D" id="1.50.10.150">
    <property type="entry name" value="Voltage-dependent anion channel"/>
    <property type="match status" value="1"/>
</dbReference>
<feature type="transmembrane region" description="Helical" evidence="8">
    <location>
        <begin position="102"/>
        <end position="126"/>
    </location>
</feature>
<dbReference type="Proteomes" id="UP000790096">
    <property type="component" value="Unassembled WGS sequence"/>
</dbReference>
<feature type="transmembrane region" description="Helical" evidence="8">
    <location>
        <begin position="232"/>
        <end position="255"/>
    </location>
</feature>